<sequence length="181" mass="18439">MVFGGSLISGAGGLIVCYFLALTGWPVRVLLGRGLRGAAPLIGGFGRWFLVSGKWLVLIVGLAILDLAGFVGRAVTGLIGVLGVGLLVSEVGLLDLLGLGLCIRVSVFRAALGSNGFGVGCRCGLGAFPRLVGALGLGRGVLRLAGNVESLGFAGLRAGVAVGGVKRAFRVWRESRVVLLL</sequence>
<keyword evidence="3" id="KW-1185">Reference proteome</keyword>
<feature type="transmembrane region" description="Helical" evidence="1">
    <location>
        <begin position="6"/>
        <end position="27"/>
    </location>
</feature>
<comment type="caution">
    <text evidence="2">The sequence shown here is derived from an EMBL/GenBank/DDBJ whole genome shotgun (WGS) entry which is preliminary data.</text>
</comment>
<evidence type="ECO:0000256" key="1">
    <source>
        <dbReference type="SAM" id="Phobius"/>
    </source>
</evidence>
<keyword evidence="1" id="KW-0472">Membrane</keyword>
<organism evidence="2 3">
    <name type="scientific">Actinomadura spongiicola</name>
    <dbReference type="NCBI Taxonomy" id="2303421"/>
    <lineage>
        <taxon>Bacteria</taxon>
        <taxon>Bacillati</taxon>
        <taxon>Actinomycetota</taxon>
        <taxon>Actinomycetes</taxon>
        <taxon>Streptosporangiales</taxon>
        <taxon>Thermomonosporaceae</taxon>
        <taxon>Actinomadura</taxon>
    </lineage>
</organism>
<dbReference type="AlphaFoldDB" id="A0A372GBH4"/>
<reference evidence="2 3" key="1">
    <citation type="submission" date="2018-08" db="EMBL/GenBank/DDBJ databases">
        <title>Actinomadura spongicola sp. nov., isolated from marine sponge Leucetta chagosensis.</title>
        <authorList>
            <person name="Li L."/>
            <person name="Lin H.W."/>
        </authorList>
    </citation>
    <scope>NUCLEOTIDE SEQUENCE [LARGE SCALE GENOMIC DNA]</scope>
    <source>
        <strain evidence="2 3">LHW52907</strain>
    </source>
</reference>
<accession>A0A372GBH4</accession>
<gene>
    <name evidence="2" type="ORF">D0T12_27225</name>
</gene>
<dbReference type="EMBL" id="QVNQ01000009">
    <property type="protein sequence ID" value="RFS82492.1"/>
    <property type="molecule type" value="Genomic_DNA"/>
</dbReference>
<protein>
    <submittedName>
        <fullName evidence="2">Uncharacterized protein</fullName>
    </submittedName>
</protein>
<keyword evidence="1" id="KW-0812">Transmembrane</keyword>
<name>A0A372GBH4_9ACTN</name>
<evidence type="ECO:0000313" key="3">
    <source>
        <dbReference type="Proteomes" id="UP000262882"/>
    </source>
</evidence>
<evidence type="ECO:0000313" key="2">
    <source>
        <dbReference type="EMBL" id="RFS82492.1"/>
    </source>
</evidence>
<feature type="transmembrane region" description="Helical" evidence="1">
    <location>
        <begin position="48"/>
        <end position="71"/>
    </location>
</feature>
<keyword evidence="1" id="KW-1133">Transmembrane helix</keyword>
<feature type="transmembrane region" description="Helical" evidence="1">
    <location>
        <begin position="77"/>
        <end position="103"/>
    </location>
</feature>
<proteinExistence type="predicted"/>
<dbReference type="Proteomes" id="UP000262882">
    <property type="component" value="Unassembled WGS sequence"/>
</dbReference>